<dbReference type="EMBL" id="KV878126">
    <property type="protein sequence ID" value="OJI99289.1"/>
    <property type="molecule type" value="Genomic_DNA"/>
</dbReference>
<evidence type="ECO:0000313" key="8">
    <source>
        <dbReference type="EMBL" id="OJI99289.1"/>
    </source>
</evidence>
<dbReference type="VEuPathDB" id="FungiDB:ASPVEDRAFT_126318"/>
<evidence type="ECO:0000256" key="5">
    <source>
        <dbReference type="ARBA" id="ARBA00023136"/>
    </source>
</evidence>
<keyword evidence="2" id="KW-0813">Transport</keyword>
<dbReference type="AlphaFoldDB" id="A0A1L9PCP1"/>
<feature type="transmembrane region" description="Helical" evidence="6">
    <location>
        <begin position="431"/>
        <end position="452"/>
    </location>
</feature>
<dbReference type="GeneID" id="63721867"/>
<dbReference type="InterPro" id="IPR020846">
    <property type="entry name" value="MFS_dom"/>
</dbReference>
<name>A0A1L9PCP1_ASPVE</name>
<evidence type="ECO:0000256" key="1">
    <source>
        <dbReference type="ARBA" id="ARBA00004141"/>
    </source>
</evidence>
<dbReference type="PANTHER" id="PTHR43791:SF19">
    <property type="entry name" value="TRANSPORTER, PUTATIVE (AFU_ORTHOLOGUE AFUA_1G01812)-RELATED"/>
    <property type="match status" value="1"/>
</dbReference>
<evidence type="ECO:0000256" key="3">
    <source>
        <dbReference type="ARBA" id="ARBA00022692"/>
    </source>
</evidence>
<gene>
    <name evidence="8" type="ORF">ASPVEDRAFT_126318</name>
</gene>
<feature type="domain" description="Major facilitator superfamily (MFS) profile" evidence="7">
    <location>
        <begin position="42"/>
        <end position="488"/>
    </location>
</feature>
<organism evidence="8 9">
    <name type="scientific">Aspergillus versicolor CBS 583.65</name>
    <dbReference type="NCBI Taxonomy" id="1036611"/>
    <lineage>
        <taxon>Eukaryota</taxon>
        <taxon>Fungi</taxon>
        <taxon>Dikarya</taxon>
        <taxon>Ascomycota</taxon>
        <taxon>Pezizomycotina</taxon>
        <taxon>Eurotiomycetes</taxon>
        <taxon>Eurotiomycetidae</taxon>
        <taxon>Eurotiales</taxon>
        <taxon>Aspergillaceae</taxon>
        <taxon>Aspergillus</taxon>
        <taxon>Aspergillus subgen. Nidulantes</taxon>
    </lineage>
</organism>
<feature type="transmembrane region" description="Helical" evidence="6">
    <location>
        <begin position="168"/>
        <end position="189"/>
    </location>
</feature>
<dbReference type="PANTHER" id="PTHR43791">
    <property type="entry name" value="PERMEASE-RELATED"/>
    <property type="match status" value="1"/>
</dbReference>
<evidence type="ECO:0000313" key="9">
    <source>
        <dbReference type="Proteomes" id="UP000184073"/>
    </source>
</evidence>
<sequence>MLELAKVADLQVELPVDPDEGLSESEKKDIDDRLLRKLDLRLLPWLSLLTLAGFLDRTNMGNAKIEGLQQALRLTNSQYNASLTIFFVPYALFEPVTNVLLKRMGPRLFIPSIMVTWGTVMTLMGLLQNFSGLMVARFFLGLAEAGLSPGISYYLSCWYRRSEFGLRMAISFSSAALAGSFGGLLAAGISKMGGVGGKPGWAWIFILEGLVTVLLALISFRVLVGFPDQADFLTEADRRRVIRRLAVDQQSSARYQEWRTDFLWVSLRDWKTYMGLLVYMGAGGSLYAFALFLPMIVEEMGYTSTTAQLLTVAPNAIAFLATVLMGYIGDRTQARGILNIIASSIGIAGFCLLLTASTPAARYVGTFLGAMAIFPCVVNTITWTSNNVEGVYERGITLGIMIGWGNLNGIVSSNIYRGQDAPSFYLGHGVVLGYLTVCLLFGSILQTILLRVENRKRRSGLRDGWIRGLGREQMELLGDMRPDFLYTT</sequence>
<protein>
    <recommendedName>
        <fullName evidence="7">Major facilitator superfamily (MFS) profile domain-containing protein</fullName>
    </recommendedName>
</protein>
<feature type="transmembrane region" description="Helical" evidence="6">
    <location>
        <begin position="201"/>
        <end position="224"/>
    </location>
</feature>
<reference evidence="9" key="1">
    <citation type="journal article" date="2017" name="Genome Biol.">
        <title>Comparative genomics reveals high biological diversity and specific adaptations in the industrially and medically important fungal genus Aspergillus.</title>
        <authorList>
            <person name="de Vries R.P."/>
            <person name="Riley R."/>
            <person name="Wiebenga A."/>
            <person name="Aguilar-Osorio G."/>
            <person name="Amillis S."/>
            <person name="Uchima C.A."/>
            <person name="Anderluh G."/>
            <person name="Asadollahi M."/>
            <person name="Askin M."/>
            <person name="Barry K."/>
            <person name="Battaglia E."/>
            <person name="Bayram O."/>
            <person name="Benocci T."/>
            <person name="Braus-Stromeyer S.A."/>
            <person name="Caldana C."/>
            <person name="Canovas D."/>
            <person name="Cerqueira G.C."/>
            <person name="Chen F."/>
            <person name="Chen W."/>
            <person name="Choi C."/>
            <person name="Clum A."/>
            <person name="Dos Santos R.A."/>
            <person name="Damasio A.R."/>
            <person name="Diallinas G."/>
            <person name="Emri T."/>
            <person name="Fekete E."/>
            <person name="Flipphi M."/>
            <person name="Freyberg S."/>
            <person name="Gallo A."/>
            <person name="Gournas C."/>
            <person name="Habgood R."/>
            <person name="Hainaut M."/>
            <person name="Harispe M.L."/>
            <person name="Henrissat B."/>
            <person name="Hilden K.S."/>
            <person name="Hope R."/>
            <person name="Hossain A."/>
            <person name="Karabika E."/>
            <person name="Karaffa L."/>
            <person name="Karanyi Z."/>
            <person name="Krasevec N."/>
            <person name="Kuo A."/>
            <person name="Kusch H."/>
            <person name="LaButti K."/>
            <person name="Lagendijk E.L."/>
            <person name="Lapidus A."/>
            <person name="Levasseur A."/>
            <person name="Lindquist E."/>
            <person name="Lipzen A."/>
            <person name="Logrieco A.F."/>
            <person name="MacCabe A."/>
            <person name="Maekelae M.R."/>
            <person name="Malavazi I."/>
            <person name="Melin P."/>
            <person name="Meyer V."/>
            <person name="Mielnichuk N."/>
            <person name="Miskei M."/>
            <person name="Molnar A.P."/>
            <person name="Mule G."/>
            <person name="Ngan C.Y."/>
            <person name="Orejas M."/>
            <person name="Orosz E."/>
            <person name="Ouedraogo J.P."/>
            <person name="Overkamp K.M."/>
            <person name="Park H.-S."/>
            <person name="Perrone G."/>
            <person name="Piumi F."/>
            <person name="Punt P.J."/>
            <person name="Ram A.F."/>
            <person name="Ramon A."/>
            <person name="Rauscher S."/>
            <person name="Record E."/>
            <person name="Riano-Pachon D.M."/>
            <person name="Robert V."/>
            <person name="Roehrig J."/>
            <person name="Ruller R."/>
            <person name="Salamov A."/>
            <person name="Salih N.S."/>
            <person name="Samson R.A."/>
            <person name="Sandor E."/>
            <person name="Sanguinetti M."/>
            <person name="Schuetze T."/>
            <person name="Sepcic K."/>
            <person name="Shelest E."/>
            <person name="Sherlock G."/>
            <person name="Sophianopoulou V."/>
            <person name="Squina F.M."/>
            <person name="Sun H."/>
            <person name="Susca A."/>
            <person name="Todd R.B."/>
            <person name="Tsang A."/>
            <person name="Unkles S.E."/>
            <person name="van de Wiele N."/>
            <person name="van Rossen-Uffink D."/>
            <person name="Oliveira J.V."/>
            <person name="Vesth T.C."/>
            <person name="Visser J."/>
            <person name="Yu J.-H."/>
            <person name="Zhou M."/>
            <person name="Andersen M.R."/>
            <person name="Archer D.B."/>
            <person name="Baker S.E."/>
            <person name="Benoit I."/>
            <person name="Brakhage A.A."/>
            <person name="Braus G.H."/>
            <person name="Fischer R."/>
            <person name="Frisvad J.C."/>
            <person name="Goldman G.H."/>
            <person name="Houbraken J."/>
            <person name="Oakley B."/>
            <person name="Pocsi I."/>
            <person name="Scazzocchio C."/>
            <person name="Seiboth B."/>
            <person name="vanKuyk P.A."/>
            <person name="Wortman J."/>
            <person name="Dyer P.S."/>
            <person name="Grigoriev I.V."/>
        </authorList>
    </citation>
    <scope>NUCLEOTIDE SEQUENCE [LARGE SCALE GENOMIC DNA]</scope>
    <source>
        <strain evidence="9">CBS 583.65</strain>
    </source>
</reference>
<feature type="transmembrane region" description="Helical" evidence="6">
    <location>
        <begin position="276"/>
        <end position="297"/>
    </location>
</feature>
<evidence type="ECO:0000259" key="7">
    <source>
        <dbReference type="PROSITE" id="PS50850"/>
    </source>
</evidence>
<dbReference type="PROSITE" id="PS50850">
    <property type="entry name" value="MFS"/>
    <property type="match status" value="1"/>
</dbReference>
<feature type="transmembrane region" description="Helical" evidence="6">
    <location>
        <begin position="395"/>
        <end position="416"/>
    </location>
</feature>
<dbReference type="FunFam" id="1.20.1250.20:FF:000034">
    <property type="entry name" value="MFS general substrate transporter"/>
    <property type="match status" value="1"/>
</dbReference>
<comment type="subcellular location">
    <subcellularLocation>
        <location evidence="1">Membrane</location>
        <topology evidence="1">Multi-pass membrane protein</topology>
    </subcellularLocation>
</comment>
<feature type="transmembrane region" description="Helical" evidence="6">
    <location>
        <begin position="336"/>
        <end position="357"/>
    </location>
</feature>
<evidence type="ECO:0000256" key="4">
    <source>
        <dbReference type="ARBA" id="ARBA00022989"/>
    </source>
</evidence>
<dbReference type="InterPro" id="IPR011701">
    <property type="entry name" value="MFS"/>
</dbReference>
<feature type="transmembrane region" description="Helical" evidence="6">
    <location>
        <begin position="108"/>
        <end position="128"/>
    </location>
</feature>
<evidence type="ECO:0000256" key="6">
    <source>
        <dbReference type="SAM" id="Phobius"/>
    </source>
</evidence>
<dbReference type="Pfam" id="PF07690">
    <property type="entry name" value="MFS_1"/>
    <property type="match status" value="1"/>
</dbReference>
<dbReference type="RefSeq" id="XP_040665052.1">
    <property type="nucleotide sequence ID" value="XM_040806356.1"/>
</dbReference>
<dbReference type="InterPro" id="IPR036259">
    <property type="entry name" value="MFS_trans_sf"/>
</dbReference>
<feature type="transmembrane region" description="Helical" evidence="6">
    <location>
        <begin position="81"/>
        <end position="101"/>
    </location>
</feature>
<evidence type="ECO:0000256" key="2">
    <source>
        <dbReference type="ARBA" id="ARBA00022448"/>
    </source>
</evidence>
<dbReference type="SUPFAM" id="SSF103473">
    <property type="entry name" value="MFS general substrate transporter"/>
    <property type="match status" value="1"/>
</dbReference>
<keyword evidence="5 6" id="KW-0472">Membrane</keyword>
<dbReference type="OrthoDB" id="2962993at2759"/>
<feature type="transmembrane region" description="Helical" evidence="6">
    <location>
        <begin position="363"/>
        <end position="383"/>
    </location>
</feature>
<keyword evidence="9" id="KW-1185">Reference proteome</keyword>
<dbReference type="Gene3D" id="1.20.1250.20">
    <property type="entry name" value="MFS general substrate transporter like domains"/>
    <property type="match status" value="2"/>
</dbReference>
<dbReference type="GO" id="GO:0022857">
    <property type="term" value="F:transmembrane transporter activity"/>
    <property type="evidence" value="ECO:0007669"/>
    <property type="project" value="InterPro"/>
</dbReference>
<dbReference type="Proteomes" id="UP000184073">
    <property type="component" value="Unassembled WGS sequence"/>
</dbReference>
<feature type="transmembrane region" description="Helical" evidence="6">
    <location>
        <begin position="134"/>
        <end position="156"/>
    </location>
</feature>
<keyword evidence="3 6" id="KW-0812">Transmembrane</keyword>
<proteinExistence type="predicted"/>
<dbReference type="FunFam" id="1.20.1250.20:FF:000068">
    <property type="entry name" value="MFS general substrate transporter"/>
    <property type="match status" value="1"/>
</dbReference>
<accession>A0A1L9PCP1</accession>
<feature type="transmembrane region" description="Helical" evidence="6">
    <location>
        <begin position="309"/>
        <end position="329"/>
    </location>
</feature>
<dbReference type="GO" id="GO:0016020">
    <property type="term" value="C:membrane"/>
    <property type="evidence" value="ECO:0007669"/>
    <property type="project" value="UniProtKB-SubCell"/>
</dbReference>
<keyword evidence="4 6" id="KW-1133">Transmembrane helix</keyword>